<accession>A0A932CQR1</accession>
<comment type="similarity">
    <text evidence="1">Belongs to the DprA/Smf family.</text>
</comment>
<dbReference type="EMBL" id="JACPRF010000334">
    <property type="protein sequence ID" value="MBI2877401.1"/>
    <property type="molecule type" value="Genomic_DNA"/>
</dbReference>
<dbReference type="SMART" id="SM00278">
    <property type="entry name" value="HhH1"/>
    <property type="match status" value="2"/>
</dbReference>
<dbReference type="Gene3D" id="3.40.50.450">
    <property type="match status" value="1"/>
</dbReference>
<dbReference type="PANTHER" id="PTHR43022">
    <property type="entry name" value="PROTEIN SMF"/>
    <property type="match status" value="1"/>
</dbReference>
<dbReference type="Gene3D" id="1.10.10.10">
    <property type="entry name" value="Winged helix-like DNA-binding domain superfamily/Winged helix DNA-binding domain"/>
    <property type="match status" value="1"/>
</dbReference>
<sequence length="369" mass="40066">MGGDERAYWVALSLIPRVGRVLFKRLVDRFGSPKSVLSAPWGQLAQVEGIGEKTAREIAAFDWERDLERELDQIEKRQISLITLPDPTYPSPLRTIPDPPPLLYVQGTWEESDALAIALVGSRSPTSYGKLMAERLSQGLAELGIVVVSGLARGIDTYAHRGTLAAGGRTLAVLGCGLGVTYPPESGPLREEIRRAGAVLSEFPLFTKPERLNFPVRNRLISGLSLGTLVVEAAAQSGALITAHFALDQGREVFAVPGPAYSPKSKGTHRLIKLGAKLVEGVEDILEELPPEFLKGLRDRLIPQEERRPPELSPEEASIVQAIPEEGGHIDLIIRNSQLLPSQVSGILVMLELKGLVKQLPGKVFLRAG</sequence>
<reference evidence="3" key="1">
    <citation type="submission" date="2020-07" db="EMBL/GenBank/DDBJ databases">
        <title>Huge and variable diversity of episymbiotic CPR bacteria and DPANN archaea in groundwater ecosystems.</title>
        <authorList>
            <person name="He C.Y."/>
            <person name="Keren R."/>
            <person name="Whittaker M."/>
            <person name="Farag I.F."/>
            <person name="Doudna J."/>
            <person name="Cate J.H.D."/>
            <person name="Banfield J.F."/>
        </authorList>
    </citation>
    <scope>NUCLEOTIDE SEQUENCE</scope>
    <source>
        <strain evidence="3">NC_groundwater_672_Ag_B-0.1um_62_36</strain>
    </source>
</reference>
<dbReference type="NCBIfam" id="TIGR00732">
    <property type="entry name" value="dprA"/>
    <property type="match status" value="1"/>
</dbReference>
<evidence type="ECO:0000259" key="2">
    <source>
        <dbReference type="SMART" id="SM00278"/>
    </source>
</evidence>
<dbReference type="InterPro" id="IPR041614">
    <property type="entry name" value="DprA_WH"/>
</dbReference>
<dbReference type="InterPro" id="IPR003583">
    <property type="entry name" value="Hlx-hairpin-Hlx_DNA-bd_motif"/>
</dbReference>
<dbReference type="Proteomes" id="UP000769766">
    <property type="component" value="Unassembled WGS sequence"/>
</dbReference>
<gene>
    <name evidence="3" type="primary">dprA</name>
    <name evidence="3" type="ORF">HYY20_11010</name>
</gene>
<dbReference type="InterPro" id="IPR003488">
    <property type="entry name" value="DprA"/>
</dbReference>
<feature type="domain" description="Helix-hairpin-helix DNA-binding motif class 1" evidence="2">
    <location>
        <begin position="10"/>
        <end position="29"/>
    </location>
</feature>
<evidence type="ECO:0000313" key="3">
    <source>
        <dbReference type="EMBL" id="MBI2877401.1"/>
    </source>
</evidence>
<dbReference type="GO" id="GO:0009294">
    <property type="term" value="P:DNA-mediated transformation"/>
    <property type="evidence" value="ECO:0007669"/>
    <property type="project" value="InterPro"/>
</dbReference>
<evidence type="ECO:0000256" key="1">
    <source>
        <dbReference type="ARBA" id="ARBA00006525"/>
    </source>
</evidence>
<name>A0A932CQR1_UNCTE</name>
<dbReference type="Pfam" id="PF02481">
    <property type="entry name" value="DNA_processg_A"/>
    <property type="match status" value="1"/>
</dbReference>
<dbReference type="SUPFAM" id="SSF102405">
    <property type="entry name" value="MCP/YpsA-like"/>
    <property type="match status" value="1"/>
</dbReference>
<dbReference type="SUPFAM" id="SSF47781">
    <property type="entry name" value="RuvA domain 2-like"/>
    <property type="match status" value="1"/>
</dbReference>
<dbReference type="Pfam" id="PF14520">
    <property type="entry name" value="HHH_5"/>
    <property type="match status" value="1"/>
</dbReference>
<protein>
    <submittedName>
        <fullName evidence="3">DNA-protecting protein DprA</fullName>
    </submittedName>
</protein>
<dbReference type="InterPro" id="IPR057666">
    <property type="entry name" value="DrpA_SLOG"/>
</dbReference>
<dbReference type="AlphaFoldDB" id="A0A932CQR1"/>
<dbReference type="GO" id="GO:0003677">
    <property type="term" value="F:DNA binding"/>
    <property type="evidence" value="ECO:0007669"/>
    <property type="project" value="InterPro"/>
</dbReference>
<proteinExistence type="inferred from homology"/>
<comment type="caution">
    <text evidence="3">The sequence shown here is derived from an EMBL/GenBank/DDBJ whole genome shotgun (WGS) entry which is preliminary data.</text>
</comment>
<feature type="domain" description="Helix-hairpin-helix DNA-binding motif class 1" evidence="2">
    <location>
        <begin position="42"/>
        <end position="61"/>
    </location>
</feature>
<dbReference type="InterPro" id="IPR010994">
    <property type="entry name" value="RuvA_2-like"/>
</dbReference>
<dbReference type="InterPro" id="IPR036388">
    <property type="entry name" value="WH-like_DNA-bd_sf"/>
</dbReference>
<dbReference type="PANTHER" id="PTHR43022:SF1">
    <property type="entry name" value="PROTEIN SMF"/>
    <property type="match status" value="1"/>
</dbReference>
<dbReference type="Pfam" id="PF17782">
    <property type="entry name" value="WHD_DprA"/>
    <property type="match status" value="1"/>
</dbReference>
<evidence type="ECO:0000313" key="4">
    <source>
        <dbReference type="Proteomes" id="UP000769766"/>
    </source>
</evidence>
<dbReference type="GO" id="GO:0006281">
    <property type="term" value="P:DNA repair"/>
    <property type="evidence" value="ECO:0007669"/>
    <property type="project" value="InterPro"/>
</dbReference>
<organism evidence="3 4">
    <name type="scientific">Tectimicrobiota bacterium</name>
    <dbReference type="NCBI Taxonomy" id="2528274"/>
    <lineage>
        <taxon>Bacteria</taxon>
        <taxon>Pseudomonadati</taxon>
        <taxon>Nitrospinota/Tectimicrobiota group</taxon>
        <taxon>Candidatus Tectimicrobiota</taxon>
    </lineage>
</organism>